<evidence type="ECO:0000313" key="6">
    <source>
        <dbReference type="Proteomes" id="UP000824238"/>
    </source>
</evidence>
<keyword evidence="5" id="KW-0489">Methyltransferase</keyword>
<dbReference type="PROSITE" id="PS50889">
    <property type="entry name" value="S4"/>
    <property type="match status" value="1"/>
</dbReference>
<dbReference type="InterPro" id="IPR002877">
    <property type="entry name" value="RNA_MeTrfase_FtsJ_dom"/>
</dbReference>
<dbReference type="Gene3D" id="3.40.50.150">
    <property type="entry name" value="Vaccinia Virus protein VP39"/>
    <property type="match status" value="1"/>
</dbReference>
<dbReference type="SMART" id="SM00363">
    <property type="entry name" value="S4"/>
    <property type="match status" value="1"/>
</dbReference>
<dbReference type="PANTHER" id="PTHR32319:SF0">
    <property type="entry name" value="BACTERIAL HEMOLYSIN-LIKE PROTEIN"/>
    <property type="match status" value="1"/>
</dbReference>
<dbReference type="SUPFAM" id="SSF55174">
    <property type="entry name" value="Alpha-L RNA-binding motif"/>
    <property type="match status" value="1"/>
</dbReference>
<dbReference type="CDD" id="cd02440">
    <property type="entry name" value="AdoMet_MTases"/>
    <property type="match status" value="1"/>
</dbReference>
<feature type="domain" description="RNA-binding S4" evidence="4">
    <location>
        <begin position="4"/>
        <end position="69"/>
    </location>
</feature>
<dbReference type="InterPro" id="IPR004538">
    <property type="entry name" value="Hemolysin_A/TlyA"/>
</dbReference>
<dbReference type="Pfam" id="PF01479">
    <property type="entry name" value="S4"/>
    <property type="match status" value="1"/>
</dbReference>
<dbReference type="PIRSF" id="PIRSF005578">
    <property type="entry name" value="TlyA"/>
    <property type="match status" value="1"/>
</dbReference>
<dbReference type="Proteomes" id="UP000824238">
    <property type="component" value="Unassembled WGS sequence"/>
</dbReference>
<accession>A0A9D1DMX3</accession>
<dbReference type="InterPro" id="IPR036986">
    <property type="entry name" value="S4_RNA-bd_sf"/>
</dbReference>
<dbReference type="EMBL" id="DVHH01000223">
    <property type="protein sequence ID" value="HIR55755.1"/>
    <property type="molecule type" value="Genomic_DNA"/>
</dbReference>
<dbReference type="GO" id="GO:0003723">
    <property type="term" value="F:RNA binding"/>
    <property type="evidence" value="ECO:0007669"/>
    <property type="project" value="UniProtKB-KW"/>
</dbReference>
<dbReference type="Gene3D" id="3.10.290.10">
    <property type="entry name" value="RNA-binding S4 domain"/>
    <property type="match status" value="1"/>
</dbReference>
<reference evidence="5" key="2">
    <citation type="journal article" date="2021" name="PeerJ">
        <title>Extensive microbial diversity within the chicken gut microbiome revealed by metagenomics and culture.</title>
        <authorList>
            <person name="Gilroy R."/>
            <person name="Ravi A."/>
            <person name="Getino M."/>
            <person name="Pursley I."/>
            <person name="Horton D.L."/>
            <person name="Alikhan N.F."/>
            <person name="Baker D."/>
            <person name="Gharbi K."/>
            <person name="Hall N."/>
            <person name="Watson M."/>
            <person name="Adriaenssens E.M."/>
            <person name="Foster-Nyarko E."/>
            <person name="Jarju S."/>
            <person name="Secka A."/>
            <person name="Antonio M."/>
            <person name="Oren A."/>
            <person name="Chaudhuri R.R."/>
            <person name="La Ragione R."/>
            <person name="Hildebrand F."/>
            <person name="Pallen M.J."/>
        </authorList>
    </citation>
    <scope>NUCLEOTIDE SEQUENCE</scope>
    <source>
        <strain evidence="5">ChiGjej3B3-7149</strain>
    </source>
</reference>
<name>A0A9D1DMX3_9FIRM</name>
<dbReference type="InterPro" id="IPR002942">
    <property type="entry name" value="S4_RNA-bd"/>
</dbReference>
<dbReference type="PANTHER" id="PTHR32319">
    <property type="entry name" value="BACTERIAL HEMOLYSIN-LIKE PROTEIN"/>
    <property type="match status" value="1"/>
</dbReference>
<dbReference type="InterPro" id="IPR029063">
    <property type="entry name" value="SAM-dependent_MTases_sf"/>
</dbReference>
<sequence length="266" mass="28737">MSGTRLDQRLVELGHFESREKARATIMSGLVFVNGQRADKPGMPVKEDAAIEVRGSACPYVSRGGFKLEKALRVFPISPEGLTCIDCGASTGGFTDVLLKNGAAKVYAVDVGYGQLAWSLRSDSRVVVMERTNARALTPEMFPEAMDMAVMDLSFISVRLVLPAVHTLLREGAPVVCLIKPQFEAGREDVGKKGVVRDAAVHERVLRDFLEAAPGLGYSVMGLDYSPVRGPEGNIEYLAYLKKGAFEAPIPDAAEIVAASHRELAK</sequence>
<organism evidence="5 6">
    <name type="scientific">Candidatus Scatomorpha intestinigallinarum</name>
    <dbReference type="NCBI Taxonomy" id="2840923"/>
    <lineage>
        <taxon>Bacteria</taxon>
        <taxon>Bacillati</taxon>
        <taxon>Bacillota</taxon>
        <taxon>Clostridia</taxon>
        <taxon>Eubacteriales</taxon>
        <taxon>Candidatus Scatomorpha</taxon>
    </lineage>
</organism>
<comment type="similarity">
    <text evidence="2">Belongs to the TlyA family.</text>
</comment>
<dbReference type="SUPFAM" id="SSF53335">
    <property type="entry name" value="S-adenosyl-L-methionine-dependent methyltransferases"/>
    <property type="match status" value="1"/>
</dbReference>
<dbReference type="GO" id="GO:0008168">
    <property type="term" value="F:methyltransferase activity"/>
    <property type="evidence" value="ECO:0007669"/>
    <property type="project" value="UniProtKB-KW"/>
</dbReference>
<comment type="caution">
    <text evidence="5">The sequence shown here is derived from an EMBL/GenBank/DDBJ whole genome shotgun (WGS) entry which is preliminary data.</text>
</comment>
<dbReference type="GO" id="GO:0032259">
    <property type="term" value="P:methylation"/>
    <property type="evidence" value="ECO:0007669"/>
    <property type="project" value="UniProtKB-KW"/>
</dbReference>
<protein>
    <submittedName>
        <fullName evidence="5">TlyA family RNA methyltransferase</fullName>
    </submittedName>
</protein>
<evidence type="ECO:0000256" key="3">
    <source>
        <dbReference type="PROSITE-ProRule" id="PRU00182"/>
    </source>
</evidence>
<dbReference type="AlphaFoldDB" id="A0A9D1DMX3"/>
<keyword evidence="5" id="KW-0808">Transferase</keyword>
<evidence type="ECO:0000313" key="5">
    <source>
        <dbReference type="EMBL" id="HIR55755.1"/>
    </source>
</evidence>
<proteinExistence type="inferred from homology"/>
<gene>
    <name evidence="5" type="ORF">IAD36_09205</name>
</gene>
<reference evidence="5" key="1">
    <citation type="submission" date="2020-10" db="EMBL/GenBank/DDBJ databases">
        <authorList>
            <person name="Gilroy R."/>
        </authorList>
    </citation>
    <scope>NUCLEOTIDE SEQUENCE</scope>
    <source>
        <strain evidence="5">ChiGjej3B3-7149</strain>
    </source>
</reference>
<dbReference type="NCBIfam" id="TIGR00478">
    <property type="entry name" value="tly"/>
    <property type="match status" value="1"/>
</dbReference>
<evidence type="ECO:0000256" key="1">
    <source>
        <dbReference type="ARBA" id="ARBA00022884"/>
    </source>
</evidence>
<evidence type="ECO:0000259" key="4">
    <source>
        <dbReference type="SMART" id="SM00363"/>
    </source>
</evidence>
<dbReference type="InterPro" id="IPR047048">
    <property type="entry name" value="TlyA"/>
</dbReference>
<keyword evidence="1 3" id="KW-0694">RNA-binding</keyword>
<dbReference type="CDD" id="cd00165">
    <property type="entry name" value="S4"/>
    <property type="match status" value="1"/>
</dbReference>
<evidence type="ECO:0000256" key="2">
    <source>
        <dbReference type="ARBA" id="ARBA00029460"/>
    </source>
</evidence>
<dbReference type="Pfam" id="PF01728">
    <property type="entry name" value="FtsJ"/>
    <property type="match status" value="1"/>
</dbReference>